<dbReference type="RefSeq" id="WP_009202505.1">
    <property type="nucleotide sequence ID" value="NZ_ACJX03000002.1"/>
</dbReference>
<dbReference type="PANTHER" id="PTHR37326:SF1">
    <property type="entry name" value="BLL3975 PROTEIN"/>
    <property type="match status" value="1"/>
</dbReference>
<organism evidence="1 2">
    <name type="scientific">Acetomicrobium hydrogeniformans ATCC BAA-1850</name>
    <dbReference type="NCBI Taxonomy" id="592015"/>
    <lineage>
        <taxon>Bacteria</taxon>
        <taxon>Thermotogati</taxon>
        <taxon>Synergistota</taxon>
        <taxon>Synergistia</taxon>
        <taxon>Synergistales</taxon>
        <taxon>Acetomicrobiaceae</taxon>
        <taxon>Acetomicrobium</taxon>
    </lineage>
</organism>
<protein>
    <submittedName>
        <fullName evidence="1">Succinylglutamate desuccinylase/aspartoacylase family protein</fullName>
    </submittedName>
</protein>
<evidence type="ECO:0000313" key="1">
    <source>
        <dbReference type="EMBL" id="KRT34323.1"/>
    </source>
</evidence>
<dbReference type="GO" id="GO:0046872">
    <property type="term" value="F:metal ion binding"/>
    <property type="evidence" value="ECO:0007669"/>
    <property type="project" value="UniProtKB-KW"/>
</dbReference>
<dbReference type="Gene3D" id="3.40.630.10">
    <property type="entry name" value="Zn peptidases"/>
    <property type="match status" value="2"/>
</dbReference>
<dbReference type="Proteomes" id="UP000005273">
    <property type="component" value="Unassembled WGS sequence"/>
</dbReference>
<accession>A0A0T5X7U1</accession>
<dbReference type="GO" id="GO:0016788">
    <property type="term" value="F:hydrolase activity, acting on ester bonds"/>
    <property type="evidence" value="ECO:0007669"/>
    <property type="project" value="InterPro"/>
</dbReference>
<sequence length="384" mass="42715">MNWTIKGTVRTAFLLIVLVVLLAFISARQFVAMWQTDILVPATGFKMRMLSEWFDGIKNTPADTPVFIQEGKEKGGTAFIMGGTHANEPAGYLAAILFLERAQVQKGRLIVVPFANNMGFTHNSPQEAHPQFIHFSLPDGSTRTFRYGSRSTNPIFQWPNPDVFIHPQSGQKLAGSEKSNLNRAHPGTPDGALTQRLAYALRQLVIAENVDLAFDLHEASPEYPVVNAIVAHERSMELAAMVAIEMETAGIPIRLEPSPKNLRGLTHREWGDATNSMPILMETGNPSQGRLRGKTNEELVLTGRDKYYAWASKLGLLFIPYEEDQSIDLRIARHVTAIQSFFDAIGFYDPTKEILINGIPKFNELLHKGLGSFLSPLKSDNLTM</sequence>
<dbReference type="EMBL" id="ACJX03000002">
    <property type="protein sequence ID" value="KRT34323.1"/>
    <property type="molecule type" value="Genomic_DNA"/>
</dbReference>
<dbReference type="PANTHER" id="PTHR37326">
    <property type="entry name" value="BLL3975 PROTEIN"/>
    <property type="match status" value="1"/>
</dbReference>
<keyword evidence="2" id="KW-1185">Reference proteome</keyword>
<gene>
    <name evidence="1" type="ORF">HMPREF1705_04830</name>
</gene>
<dbReference type="AlphaFoldDB" id="A0A0T5X7U1"/>
<reference evidence="2" key="1">
    <citation type="submission" date="2012-09" db="EMBL/GenBank/DDBJ databases">
        <authorList>
            <person name="Weinstock G."/>
            <person name="Sodergren E."/>
            <person name="Clifton S."/>
            <person name="Fulton L."/>
            <person name="Fulton B."/>
            <person name="Courtney L."/>
            <person name="Fronick C."/>
            <person name="Harrison M."/>
            <person name="Strong C."/>
            <person name="Farmer C."/>
            <person name="Delehaunty K."/>
            <person name="Markovic C."/>
            <person name="Hall O."/>
            <person name="Minx P."/>
            <person name="Tomlinson C."/>
            <person name="Mitreva M."/>
            <person name="Nelson J."/>
            <person name="Hou S."/>
            <person name="Wollam A."/>
            <person name="Pepin K.H."/>
            <person name="Johnson M."/>
            <person name="Bhonagiri V."/>
            <person name="Nash W.E."/>
            <person name="Suruliraj S."/>
            <person name="Warren W."/>
            <person name="Chinwalla A."/>
            <person name="Mardis E.R."/>
            <person name="Wilson R.K."/>
        </authorList>
    </citation>
    <scope>NUCLEOTIDE SEQUENCE [LARGE SCALE GENOMIC DNA]</scope>
    <source>
        <strain evidence="2">OS1</strain>
    </source>
</reference>
<evidence type="ECO:0000313" key="2">
    <source>
        <dbReference type="Proteomes" id="UP000005273"/>
    </source>
</evidence>
<dbReference type="OrthoDB" id="9782876at2"/>
<dbReference type="eggNOG" id="COG3608">
    <property type="taxonomic scope" value="Bacteria"/>
</dbReference>
<dbReference type="SUPFAM" id="SSF53187">
    <property type="entry name" value="Zn-dependent exopeptidases"/>
    <property type="match status" value="1"/>
</dbReference>
<comment type="caution">
    <text evidence="1">The sequence shown here is derived from an EMBL/GenBank/DDBJ whole genome shotgun (WGS) entry which is preliminary data.</text>
</comment>
<name>A0A0T5X7U1_9BACT</name>
<proteinExistence type="predicted"/>
<dbReference type="STRING" id="592015.HMPREF1705_04830"/>
<dbReference type="InterPro" id="IPR053138">
    <property type="entry name" value="N-alpha-Ac-DABA_deacetylase"/>
</dbReference>